<evidence type="ECO:0000313" key="2">
    <source>
        <dbReference type="EMBL" id="QEH35637.1"/>
    </source>
</evidence>
<dbReference type="InterPro" id="IPR027558">
    <property type="entry name" value="Pre_pil_HX9DG_C"/>
</dbReference>
<evidence type="ECO:0000259" key="1">
    <source>
        <dbReference type="Pfam" id="PF07596"/>
    </source>
</evidence>
<dbReference type="AlphaFoldDB" id="A0A5B9W5P3"/>
<dbReference type="RefSeq" id="WP_148595417.1">
    <property type="nucleotide sequence ID" value="NZ_CP042997.1"/>
</dbReference>
<sequence>MDRPRRGFTLIELLVVIAIIAVLIALLLPAVQSAREAARRSQCTNNLKQVGIAVHNYVTAFQVLPFGKGKNYVSVLPSAAAYARWSVHSQLLMYIEQGNLFNAINFNLPPETPGMAGDVPFMPPYQNPNRENQTASLAQVATFLCPSDAGDALLSQWPGGNNYLGNLNTWACDMGEALPTDVPDPGAKPSGIFYYLSSVKFAGITDGLSNTAFFSEKIRGRDTNDGNARSDSLIMSGTITPSPTGFEATHANCEALSPQTTTRLTRRQGMSWVMGEMCCTSYNHVGTPNGKTCAGVGFAGTMANMPMQVPPSSLHPGGVNTMMGDGSVRFVKDSVSLTTWRAIGSRNGGEVVSADSF</sequence>
<dbReference type="PROSITE" id="PS00409">
    <property type="entry name" value="PROKAR_NTER_METHYL"/>
    <property type="match status" value="1"/>
</dbReference>
<dbReference type="SUPFAM" id="SSF54523">
    <property type="entry name" value="Pili subunits"/>
    <property type="match status" value="1"/>
</dbReference>
<accession>A0A5B9W5P3</accession>
<dbReference type="PANTHER" id="PTHR30093:SF2">
    <property type="entry name" value="TYPE II SECRETION SYSTEM PROTEIN H"/>
    <property type="match status" value="1"/>
</dbReference>
<dbReference type="NCBIfam" id="TIGR04294">
    <property type="entry name" value="pre_pil_HX9DG"/>
    <property type="match status" value="1"/>
</dbReference>
<dbReference type="EMBL" id="CP042997">
    <property type="protein sequence ID" value="QEH35637.1"/>
    <property type="molecule type" value="Genomic_DNA"/>
</dbReference>
<proteinExistence type="predicted"/>
<dbReference type="InterPro" id="IPR012902">
    <property type="entry name" value="N_methyl_site"/>
</dbReference>
<organism evidence="2 3">
    <name type="scientific">Aquisphaera giovannonii</name>
    <dbReference type="NCBI Taxonomy" id="406548"/>
    <lineage>
        <taxon>Bacteria</taxon>
        <taxon>Pseudomonadati</taxon>
        <taxon>Planctomycetota</taxon>
        <taxon>Planctomycetia</taxon>
        <taxon>Isosphaerales</taxon>
        <taxon>Isosphaeraceae</taxon>
        <taxon>Aquisphaera</taxon>
    </lineage>
</organism>
<protein>
    <submittedName>
        <fullName evidence="2">Putative major pilin subunit</fullName>
    </submittedName>
</protein>
<name>A0A5B9W5P3_9BACT</name>
<gene>
    <name evidence="2" type="ORF">OJF2_41900</name>
</gene>
<dbReference type="Proteomes" id="UP000324233">
    <property type="component" value="Chromosome"/>
</dbReference>
<reference evidence="2 3" key="1">
    <citation type="submission" date="2019-08" db="EMBL/GenBank/DDBJ databases">
        <title>Deep-cultivation of Planctomycetes and their phenomic and genomic characterization uncovers novel biology.</title>
        <authorList>
            <person name="Wiegand S."/>
            <person name="Jogler M."/>
            <person name="Boedeker C."/>
            <person name="Pinto D."/>
            <person name="Vollmers J."/>
            <person name="Rivas-Marin E."/>
            <person name="Kohn T."/>
            <person name="Peeters S.H."/>
            <person name="Heuer A."/>
            <person name="Rast P."/>
            <person name="Oberbeckmann S."/>
            <person name="Bunk B."/>
            <person name="Jeske O."/>
            <person name="Meyerdierks A."/>
            <person name="Storesund J.E."/>
            <person name="Kallscheuer N."/>
            <person name="Luecker S."/>
            <person name="Lage O.M."/>
            <person name="Pohl T."/>
            <person name="Merkel B.J."/>
            <person name="Hornburger P."/>
            <person name="Mueller R.-W."/>
            <person name="Bruemmer F."/>
            <person name="Labrenz M."/>
            <person name="Spormann A.M."/>
            <person name="Op den Camp H."/>
            <person name="Overmann J."/>
            <person name="Amann R."/>
            <person name="Jetten M.S.M."/>
            <person name="Mascher T."/>
            <person name="Medema M.H."/>
            <person name="Devos D.P."/>
            <person name="Kaster A.-K."/>
            <person name="Ovreas L."/>
            <person name="Rohde M."/>
            <person name="Galperin M.Y."/>
            <person name="Jogler C."/>
        </authorList>
    </citation>
    <scope>NUCLEOTIDE SEQUENCE [LARGE SCALE GENOMIC DNA]</scope>
    <source>
        <strain evidence="2 3">OJF2</strain>
    </source>
</reference>
<feature type="domain" description="DUF1559" evidence="1">
    <location>
        <begin position="32"/>
        <end position="335"/>
    </location>
</feature>
<keyword evidence="3" id="KW-1185">Reference proteome</keyword>
<dbReference type="Pfam" id="PF07596">
    <property type="entry name" value="SBP_bac_10"/>
    <property type="match status" value="1"/>
</dbReference>
<dbReference type="Gene3D" id="3.30.700.10">
    <property type="entry name" value="Glycoprotein, Type 4 Pilin"/>
    <property type="match status" value="1"/>
</dbReference>
<dbReference type="NCBIfam" id="TIGR02532">
    <property type="entry name" value="IV_pilin_GFxxxE"/>
    <property type="match status" value="1"/>
</dbReference>
<dbReference type="KEGG" id="agv:OJF2_41900"/>
<dbReference type="InterPro" id="IPR045584">
    <property type="entry name" value="Pilin-like"/>
</dbReference>
<dbReference type="InterPro" id="IPR011453">
    <property type="entry name" value="DUF1559"/>
</dbReference>
<dbReference type="Pfam" id="PF07963">
    <property type="entry name" value="N_methyl"/>
    <property type="match status" value="1"/>
</dbReference>
<evidence type="ECO:0000313" key="3">
    <source>
        <dbReference type="Proteomes" id="UP000324233"/>
    </source>
</evidence>
<dbReference type="PANTHER" id="PTHR30093">
    <property type="entry name" value="GENERAL SECRETION PATHWAY PROTEIN G"/>
    <property type="match status" value="1"/>
</dbReference>
<dbReference type="OrthoDB" id="217153at2"/>